<reference evidence="2" key="1">
    <citation type="submission" date="2022-09" db="EMBL/GenBank/DDBJ databases">
        <title>Winslowiella arboricola sp. nov., isolated from bleeding cankers on broadleaf hosts.</title>
        <authorList>
            <person name="Brady C."/>
            <person name="Kaur S."/>
            <person name="Crampton B."/>
            <person name="Maddock D."/>
            <person name="Arnold D."/>
            <person name="Denman S."/>
        </authorList>
    </citation>
    <scope>NUCLEOTIDE SEQUENCE</scope>
    <source>
        <strain evidence="2">BAC 15a-03b</strain>
    </source>
</reference>
<dbReference type="InterPro" id="IPR000299">
    <property type="entry name" value="FERM_domain"/>
</dbReference>
<proteinExistence type="predicted"/>
<evidence type="ECO:0000259" key="1">
    <source>
        <dbReference type="PROSITE" id="PS50057"/>
    </source>
</evidence>
<dbReference type="PROSITE" id="PS50057">
    <property type="entry name" value="FERM_3"/>
    <property type="match status" value="1"/>
</dbReference>
<feature type="domain" description="FERM" evidence="1">
    <location>
        <begin position="1"/>
        <end position="52"/>
    </location>
</feature>
<evidence type="ECO:0000313" key="3">
    <source>
        <dbReference type="Proteomes" id="UP001064262"/>
    </source>
</evidence>
<protein>
    <recommendedName>
        <fullName evidence="1">FERM domain-containing protein</fullName>
    </recommendedName>
</protein>
<comment type="caution">
    <text evidence="2">The sequence shown here is derived from an EMBL/GenBank/DDBJ whole genome shotgun (WGS) entry which is preliminary data.</text>
</comment>
<organism evidence="2 3">
    <name type="scientific">Winslowiella arboricola</name>
    <dbReference type="NCBI Taxonomy" id="2978220"/>
    <lineage>
        <taxon>Bacteria</taxon>
        <taxon>Pseudomonadati</taxon>
        <taxon>Pseudomonadota</taxon>
        <taxon>Gammaproteobacteria</taxon>
        <taxon>Enterobacterales</taxon>
        <taxon>Erwiniaceae</taxon>
        <taxon>Winslowiella</taxon>
    </lineage>
</organism>
<name>A0A9J6PXX5_9GAMM</name>
<dbReference type="RefSeq" id="WP_267144694.1">
    <property type="nucleotide sequence ID" value="NZ_JAODIL010000082.1"/>
</dbReference>
<dbReference type="AlphaFoldDB" id="A0A9J6PXX5"/>
<gene>
    <name evidence="2" type="ORF">N5923_19615</name>
</gene>
<dbReference type="Proteomes" id="UP001064262">
    <property type="component" value="Unassembled WGS sequence"/>
</dbReference>
<evidence type="ECO:0000313" key="2">
    <source>
        <dbReference type="EMBL" id="MCU5779700.1"/>
    </source>
</evidence>
<sequence length="52" mass="6125">MKTLVPENSERISEMIAESREAGHKRITGLTREERRANFLRDTWGLDENGWH</sequence>
<accession>A0A9J6PXX5</accession>
<dbReference type="EMBL" id="JAODIM010000043">
    <property type="protein sequence ID" value="MCU5779700.1"/>
    <property type="molecule type" value="Genomic_DNA"/>
</dbReference>
<keyword evidence="3" id="KW-1185">Reference proteome</keyword>